<gene>
    <name evidence="1" type="ORF">J2Y01_003949</name>
</gene>
<reference evidence="1" key="1">
    <citation type="submission" date="2023-07" db="EMBL/GenBank/DDBJ databases">
        <title>Sorghum-associated microbial communities from plants grown in Nebraska, USA.</title>
        <authorList>
            <person name="Schachtman D."/>
        </authorList>
    </citation>
    <scope>NUCLEOTIDE SEQUENCE</scope>
    <source>
        <strain evidence="1">BE73</strain>
    </source>
</reference>
<protein>
    <submittedName>
        <fullName evidence="1">Uncharacterized protein</fullName>
    </submittedName>
</protein>
<dbReference type="EMBL" id="JAVDTP010000014">
    <property type="protein sequence ID" value="MDR6753426.1"/>
    <property type="molecule type" value="Genomic_DNA"/>
</dbReference>
<sequence>MTTDQPLPEQLVTTTLVWHPERGASIQEGQPFPVDAKNSEMVAVARKYIQKGYLRDAFEAAPTRHGPTALTSNFLGRGKLVAAGYETFESLRGKTAADLSTVEGLTEGQPERIVALVAAHFGE</sequence>
<evidence type="ECO:0000313" key="1">
    <source>
        <dbReference type="EMBL" id="MDR6753426.1"/>
    </source>
</evidence>
<keyword evidence="2" id="KW-1185">Reference proteome</keyword>
<organism evidence="1 2">
    <name type="scientific">Deinococcus soli</name>
    <name type="common">ex Cha et al. 2016</name>
    <dbReference type="NCBI Taxonomy" id="1309411"/>
    <lineage>
        <taxon>Bacteria</taxon>
        <taxon>Thermotogati</taxon>
        <taxon>Deinococcota</taxon>
        <taxon>Deinococci</taxon>
        <taxon>Deinococcales</taxon>
        <taxon>Deinococcaceae</taxon>
        <taxon>Deinococcus</taxon>
    </lineage>
</organism>
<evidence type="ECO:0000313" key="2">
    <source>
        <dbReference type="Proteomes" id="UP001252370"/>
    </source>
</evidence>
<name>A0ACC6KLP8_9DEIO</name>
<proteinExistence type="predicted"/>
<dbReference type="Proteomes" id="UP001252370">
    <property type="component" value="Unassembled WGS sequence"/>
</dbReference>
<comment type="caution">
    <text evidence="1">The sequence shown here is derived from an EMBL/GenBank/DDBJ whole genome shotgun (WGS) entry which is preliminary data.</text>
</comment>
<accession>A0ACC6KLP8</accession>